<keyword evidence="7" id="KW-0804">Transcription</keyword>
<accession>A0A8C6UHM1</accession>
<dbReference type="Pfam" id="PF00096">
    <property type="entry name" value="zf-C2H2"/>
    <property type="match status" value="2"/>
</dbReference>
<feature type="domain" description="C2H2-type" evidence="11">
    <location>
        <begin position="156"/>
        <end position="183"/>
    </location>
</feature>
<evidence type="ECO:0000256" key="6">
    <source>
        <dbReference type="ARBA" id="ARBA00023015"/>
    </source>
</evidence>
<dbReference type="Proteomes" id="UP000694523">
    <property type="component" value="Unplaced"/>
</dbReference>
<dbReference type="GO" id="GO:0000978">
    <property type="term" value="F:RNA polymerase II cis-regulatory region sequence-specific DNA binding"/>
    <property type="evidence" value="ECO:0007669"/>
    <property type="project" value="TreeGrafter"/>
</dbReference>
<dbReference type="AlphaFoldDB" id="A0A8C6UHM1"/>
<evidence type="ECO:0000313" key="12">
    <source>
        <dbReference type="Ensembl" id="ENSNMLP00000034066.1"/>
    </source>
</evidence>
<name>A0A8C6UHM1_9GOBI</name>
<dbReference type="InterPro" id="IPR036236">
    <property type="entry name" value="Znf_C2H2_sf"/>
</dbReference>
<keyword evidence="8" id="KW-0539">Nucleus</keyword>
<feature type="domain" description="C2H2-type" evidence="11">
    <location>
        <begin position="240"/>
        <end position="267"/>
    </location>
</feature>
<keyword evidence="4 10" id="KW-0863">Zinc-finger</keyword>
<feature type="domain" description="C2H2-type" evidence="11">
    <location>
        <begin position="207"/>
        <end position="234"/>
    </location>
</feature>
<dbReference type="Ensembl" id="ENSNMLT00000037944.1">
    <property type="protein sequence ID" value="ENSNMLP00000034066.1"/>
    <property type="gene ID" value="ENSNMLG00000021241.1"/>
</dbReference>
<reference evidence="12" key="2">
    <citation type="submission" date="2025-09" db="UniProtKB">
        <authorList>
            <consortium name="Ensembl"/>
        </authorList>
    </citation>
    <scope>IDENTIFICATION</scope>
</reference>
<evidence type="ECO:0000259" key="11">
    <source>
        <dbReference type="PROSITE" id="PS50157"/>
    </source>
</evidence>
<proteinExistence type="inferred from homology"/>
<evidence type="ECO:0000313" key="13">
    <source>
        <dbReference type="Proteomes" id="UP000694523"/>
    </source>
</evidence>
<comment type="subcellular location">
    <subcellularLocation>
        <location evidence="1">Nucleus</location>
    </subcellularLocation>
</comment>
<keyword evidence="2" id="KW-0479">Metal-binding</keyword>
<organism evidence="12 13">
    <name type="scientific">Neogobius melanostomus</name>
    <name type="common">round goby</name>
    <dbReference type="NCBI Taxonomy" id="47308"/>
    <lineage>
        <taxon>Eukaryota</taxon>
        <taxon>Metazoa</taxon>
        <taxon>Chordata</taxon>
        <taxon>Craniata</taxon>
        <taxon>Vertebrata</taxon>
        <taxon>Euteleostomi</taxon>
        <taxon>Actinopterygii</taxon>
        <taxon>Neopterygii</taxon>
        <taxon>Teleostei</taxon>
        <taxon>Neoteleostei</taxon>
        <taxon>Acanthomorphata</taxon>
        <taxon>Gobiaria</taxon>
        <taxon>Gobiiformes</taxon>
        <taxon>Gobioidei</taxon>
        <taxon>Gobiidae</taxon>
        <taxon>Benthophilinae</taxon>
        <taxon>Neogobiini</taxon>
        <taxon>Neogobius</taxon>
    </lineage>
</organism>
<evidence type="ECO:0000256" key="10">
    <source>
        <dbReference type="PROSITE-ProRule" id="PRU00042"/>
    </source>
</evidence>
<dbReference type="FunFam" id="3.30.160.60:FF:001818">
    <property type="entry name" value="GDNF-inducible zinc finger protein 1 isoform X1"/>
    <property type="match status" value="1"/>
</dbReference>
<sequence>MLLLPSTLSDSQQTAKAKQFLISILQPQKPTVEDCGGSVGAHGFIKGTPESSTQSSSLASSTYPMALSLALPSRYLHEKSSNTTSLSGYSGLHLQNSLPTSISSVQQSLQSASEADTSTSTSSGRLLHVCRFCSKSFSSDSALQIHLRSHTGERPFQCPVCFSRFTTRGNLKVHFLRHREQNPELSLSFCPRALRLHQATHLGERPFPCKLCGRSFSTKGSLRSHLATHHARPANSRVQNSCPLCQRKFTNALVLQHHIRMHLGGQLPPGISMILQLVVQSKAKHLWLKQVYPRSQL</sequence>
<evidence type="ECO:0000256" key="5">
    <source>
        <dbReference type="ARBA" id="ARBA00022833"/>
    </source>
</evidence>
<dbReference type="SUPFAM" id="SSF57667">
    <property type="entry name" value="beta-beta-alpha zinc fingers"/>
    <property type="match status" value="2"/>
</dbReference>
<dbReference type="GO" id="GO:0000981">
    <property type="term" value="F:DNA-binding transcription factor activity, RNA polymerase II-specific"/>
    <property type="evidence" value="ECO:0007669"/>
    <property type="project" value="TreeGrafter"/>
</dbReference>
<dbReference type="GO" id="GO:0008270">
    <property type="term" value="F:zinc ion binding"/>
    <property type="evidence" value="ECO:0007669"/>
    <property type="project" value="UniProtKB-KW"/>
</dbReference>
<keyword evidence="6" id="KW-0805">Transcription regulation</keyword>
<dbReference type="PANTHER" id="PTHR23233:SF85">
    <property type="entry name" value="SAL-LIKE PROTEIN 2"/>
    <property type="match status" value="1"/>
</dbReference>
<evidence type="ECO:0000256" key="1">
    <source>
        <dbReference type="ARBA" id="ARBA00004123"/>
    </source>
</evidence>
<keyword evidence="13" id="KW-1185">Reference proteome</keyword>
<dbReference type="InterPro" id="IPR013087">
    <property type="entry name" value="Znf_C2H2_type"/>
</dbReference>
<dbReference type="Pfam" id="PF13894">
    <property type="entry name" value="zf-C2H2_4"/>
    <property type="match status" value="2"/>
</dbReference>
<dbReference type="FunFam" id="3.30.160.60:FF:000025">
    <property type="entry name" value="Spalt-like transcription factor 1"/>
    <property type="match status" value="1"/>
</dbReference>
<evidence type="ECO:0000256" key="9">
    <source>
        <dbReference type="ARBA" id="ARBA00038474"/>
    </source>
</evidence>
<dbReference type="FunFam" id="3.30.160.60:FF:000130">
    <property type="entry name" value="Spalt-like transcription factor 4"/>
    <property type="match status" value="1"/>
</dbReference>
<evidence type="ECO:0000256" key="7">
    <source>
        <dbReference type="ARBA" id="ARBA00023163"/>
    </source>
</evidence>
<dbReference type="PROSITE" id="PS50157">
    <property type="entry name" value="ZINC_FINGER_C2H2_2"/>
    <property type="match status" value="4"/>
</dbReference>
<comment type="similarity">
    <text evidence="9">Belongs to the sal C2H2-type zinc-finger protein family.</text>
</comment>
<keyword evidence="3" id="KW-0677">Repeat</keyword>
<feature type="domain" description="C2H2-type" evidence="11">
    <location>
        <begin position="128"/>
        <end position="155"/>
    </location>
</feature>
<reference evidence="12" key="1">
    <citation type="submission" date="2025-08" db="UniProtKB">
        <authorList>
            <consortium name="Ensembl"/>
        </authorList>
    </citation>
    <scope>IDENTIFICATION</scope>
</reference>
<evidence type="ECO:0000256" key="3">
    <source>
        <dbReference type="ARBA" id="ARBA00022737"/>
    </source>
</evidence>
<evidence type="ECO:0000256" key="4">
    <source>
        <dbReference type="ARBA" id="ARBA00022771"/>
    </source>
</evidence>
<dbReference type="Gene3D" id="3.30.160.60">
    <property type="entry name" value="Classic Zinc Finger"/>
    <property type="match status" value="3"/>
</dbReference>
<protein>
    <recommendedName>
        <fullName evidence="11">C2H2-type domain-containing protein</fullName>
    </recommendedName>
</protein>
<dbReference type="PROSITE" id="PS00028">
    <property type="entry name" value="ZINC_FINGER_C2H2_1"/>
    <property type="match status" value="4"/>
</dbReference>
<evidence type="ECO:0000256" key="2">
    <source>
        <dbReference type="ARBA" id="ARBA00022723"/>
    </source>
</evidence>
<dbReference type="InterPro" id="IPR051565">
    <property type="entry name" value="Sal_C2H2-zinc-finger"/>
</dbReference>
<dbReference type="GO" id="GO:0005634">
    <property type="term" value="C:nucleus"/>
    <property type="evidence" value="ECO:0007669"/>
    <property type="project" value="UniProtKB-SubCell"/>
</dbReference>
<keyword evidence="5" id="KW-0862">Zinc</keyword>
<dbReference type="PANTHER" id="PTHR23233">
    <property type="entry name" value="SAL-LIKE PROTEIN"/>
    <property type="match status" value="1"/>
</dbReference>
<evidence type="ECO:0000256" key="8">
    <source>
        <dbReference type="ARBA" id="ARBA00023242"/>
    </source>
</evidence>
<dbReference type="SMART" id="SM00355">
    <property type="entry name" value="ZnF_C2H2"/>
    <property type="match status" value="4"/>
</dbReference>